<comment type="catalytic activity">
    <reaction evidence="9">
        <text>adenosine + H2O + H(+) = inosine + NH4(+)</text>
        <dbReference type="Rhea" id="RHEA:24408"/>
        <dbReference type="ChEBI" id="CHEBI:15377"/>
        <dbReference type="ChEBI" id="CHEBI:15378"/>
        <dbReference type="ChEBI" id="CHEBI:16335"/>
        <dbReference type="ChEBI" id="CHEBI:17596"/>
        <dbReference type="ChEBI" id="CHEBI:28938"/>
        <dbReference type="EC" id="3.5.4.4"/>
    </reaction>
</comment>
<evidence type="ECO:0000256" key="3">
    <source>
        <dbReference type="ARBA" id="ARBA00006083"/>
    </source>
</evidence>
<organism evidence="11 12">
    <name type="scientific">Gymnopilus dilepis</name>
    <dbReference type="NCBI Taxonomy" id="231916"/>
    <lineage>
        <taxon>Eukaryota</taxon>
        <taxon>Fungi</taxon>
        <taxon>Dikarya</taxon>
        <taxon>Basidiomycota</taxon>
        <taxon>Agaricomycotina</taxon>
        <taxon>Agaricomycetes</taxon>
        <taxon>Agaricomycetidae</taxon>
        <taxon>Agaricales</taxon>
        <taxon>Agaricineae</taxon>
        <taxon>Hymenogastraceae</taxon>
        <taxon>Gymnopilus</taxon>
    </lineage>
</organism>
<dbReference type="PANTHER" id="PTHR11409:SF39">
    <property type="entry name" value="ADENOSINE DEAMINASE 2"/>
    <property type="match status" value="1"/>
</dbReference>
<dbReference type="InterPro" id="IPR032466">
    <property type="entry name" value="Metal_Hydrolase"/>
</dbReference>
<dbReference type="EMBL" id="NHYE01001036">
    <property type="protein sequence ID" value="PPR00009.1"/>
    <property type="molecule type" value="Genomic_DNA"/>
</dbReference>
<evidence type="ECO:0000256" key="9">
    <source>
        <dbReference type="ARBA" id="ARBA00047764"/>
    </source>
</evidence>
<dbReference type="NCBIfam" id="TIGR01431">
    <property type="entry name" value="adm_rel"/>
    <property type="match status" value="1"/>
</dbReference>
<keyword evidence="8" id="KW-0378">Hydrolase</keyword>
<dbReference type="PANTHER" id="PTHR11409">
    <property type="entry name" value="ADENOSINE DEAMINASE"/>
    <property type="match status" value="1"/>
</dbReference>
<protein>
    <recommendedName>
        <fullName evidence="4">adenosine deaminase</fullName>
        <ecNumber evidence="4">3.5.4.4</ecNumber>
    </recommendedName>
</protein>
<dbReference type="GO" id="GO:0005615">
    <property type="term" value="C:extracellular space"/>
    <property type="evidence" value="ECO:0007669"/>
    <property type="project" value="InterPro"/>
</dbReference>
<gene>
    <name evidence="11" type="ORF">CVT26_009290</name>
</gene>
<dbReference type="InterPro" id="IPR006331">
    <property type="entry name" value="ADGF"/>
</dbReference>
<reference evidence="11 12" key="1">
    <citation type="journal article" date="2018" name="Evol. Lett.">
        <title>Horizontal gene cluster transfer increased hallucinogenic mushroom diversity.</title>
        <authorList>
            <person name="Reynolds H.T."/>
            <person name="Vijayakumar V."/>
            <person name="Gluck-Thaler E."/>
            <person name="Korotkin H.B."/>
            <person name="Matheny P.B."/>
            <person name="Slot J.C."/>
        </authorList>
    </citation>
    <scope>NUCLEOTIDE SEQUENCE [LARGE SCALE GENOMIC DNA]</scope>
    <source>
        <strain evidence="11 12">SRW20</strain>
    </source>
</reference>
<keyword evidence="5" id="KW-0964">Secreted</keyword>
<comment type="similarity">
    <text evidence="3">Belongs to the metallo-dependent hydrolases superfamily. Adenosine and AMP deaminases family. ADGF subfamily.</text>
</comment>
<dbReference type="Gene3D" id="3.20.20.140">
    <property type="entry name" value="Metal-dependent hydrolases"/>
    <property type="match status" value="1"/>
</dbReference>
<dbReference type="SUPFAM" id="SSF51556">
    <property type="entry name" value="Metallo-dependent hydrolases"/>
    <property type="match status" value="1"/>
</dbReference>
<comment type="subcellular location">
    <subcellularLocation>
        <location evidence="2">Secreted</location>
    </subcellularLocation>
</comment>
<proteinExistence type="inferred from homology"/>
<dbReference type="InterPro" id="IPR006330">
    <property type="entry name" value="Ado/ade_deaminase"/>
</dbReference>
<evidence type="ECO:0000259" key="10">
    <source>
        <dbReference type="Pfam" id="PF00962"/>
    </source>
</evidence>
<comment type="cofactor">
    <cofactor evidence="1">
        <name>Zn(2+)</name>
        <dbReference type="ChEBI" id="CHEBI:29105"/>
    </cofactor>
</comment>
<dbReference type="Pfam" id="PF00962">
    <property type="entry name" value="A_deaminase"/>
    <property type="match status" value="1"/>
</dbReference>
<evidence type="ECO:0000313" key="11">
    <source>
        <dbReference type="EMBL" id="PPR00009.1"/>
    </source>
</evidence>
<evidence type="ECO:0000256" key="2">
    <source>
        <dbReference type="ARBA" id="ARBA00004613"/>
    </source>
</evidence>
<evidence type="ECO:0000313" key="12">
    <source>
        <dbReference type="Proteomes" id="UP000284706"/>
    </source>
</evidence>
<dbReference type="FunFam" id="3.20.20.140:FF:000017">
    <property type="entry name" value="Adenosine deaminase 2"/>
    <property type="match status" value="1"/>
</dbReference>
<dbReference type="EC" id="3.5.4.4" evidence="4"/>
<dbReference type="InParanoid" id="A0A409YAI4"/>
<evidence type="ECO:0000256" key="4">
    <source>
        <dbReference type="ARBA" id="ARBA00012784"/>
    </source>
</evidence>
<dbReference type="STRING" id="231916.A0A409YAI4"/>
<dbReference type="GO" id="GO:0046103">
    <property type="term" value="P:inosine biosynthetic process"/>
    <property type="evidence" value="ECO:0007669"/>
    <property type="project" value="TreeGrafter"/>
</dbReference>
<evidence type="ECO:0000256" key="1">
    <source>
        <dbReference type="ARBA" id="ARBA00001947"/>
    </source>
</evidence>
<dbReference type="GO" id="GO:0046872">
    <property type="term" value="F:metal ion binding"/>
    <property type="evidence" value="ECO:0007669"/>
    <property type="project" value="UniProtKB-KW"/>
</dbReference>
<name>A0A409YAI4_9AGAR</name>
<dbReference type="AlphaFoldDB" id="A0A409YAI4"/>
<keyword evidence="6" id="KW-0479">Metal-binding</keyword>
<dbReference type="GO" id="GO:0004000">
    <property type="term" value="F:adenosine deaminase activity"/>
    <property type="evidence" value="ECO:0007669"/>
    <property type="project" value="InterPro"/>
</dbReference>
<evidence type="ECO:0000256" key="7">
    <source>
        <dbReference type="ARBA" id="ARBA00022729"/>
    </source>
</evidence>
<dbReference type="OrthoDB" id="7202371at2759"/>
<accession>A0A409YAI4</accession>
<dbReference type="GO" id="GO:0006154">
    <property type="term" value="P:adenosine catabolic process"/>
    <property type="evidence" value="ECO:0007669"/>
    <property type="project" value="InterPro"/>
</dbReference>
<keyword evidence="7" id="KW-0732">Signal</keyword>
<dbReference type="Proteomes" id="UP000284706">
    <property type="component" value="Unassembled WGS sequence"/>
</dbReference>
<feature type="domain" description="Adenosine deaminase" evidence="10">
    <location>
        <begin position="206"/>
        <end position="507"/>
    </location>
</feature>
<keyword evidence="12" id="KW-1185">Reference proteome</keyword>
<dbReference type="InterPro" id="IPR001365">
    <property type="entry name" value="A_deaminase_dom"/>
</dbReference>
<comment type="caution">
    <text evidence="11">The sequence shown here is derived from an EMBL/GenBank/DDBJ whole genome shotgun (WGS) entry which is preliminary data.</text>
</comment>
<evidence type="ECO:0000256" key="8">
    <source>
        <dbReference type="ARBA" id="ARBA00022801"/>
    </source>
</evidence>
<sequence length="528" mass="60012">MALLAEYQAQRASLIGNDRSLRRENLTAHLRSDIELQADRIVRQIRAKEAETIWKEEHPSIPHPFPGMEFLTGRSIIMKTRLFEILSKMPKGALLHAHMDATVNAGYLLQIALKYPAMHVRIHKPLSLDNLSTNLPEFRCLPQEEFSSLQSLTDPSYPLGSWVPLRNAREYFASELGGVEGFDKWVVGSMTINPSEAYGTHNTITKIWQKFGSTFITSTGLIRVKPIYEEYIREFFRTSIEDGISYIEVRINFLYKFMFGADGQENIPHRDWLVAVDEAVKDVQAEMAKQGRANEFLGVKIIYSTIRFITPEELEWYLEDCIALKKEFPHLIAGFDLVGDENVYKPLIHYAEQLLRFRERVEKEKLDIPFIFHAGETLGDGTEADDNLYDAILLGTKRIGHGYSLIKHPKLIEICREKGIAIEVCPISNEILRLTSSMPMHPLPAVLNNGVPVALCSDDPSVFGNMGLTFDYYQVLAASEITGLSTLGALARDSIEYSTLDGEGKKAALIEFERRWTEFVQWVVAEYE</sequence>
<evidence type="ECO:0000256" key="5">
    <source>
        <dbReference type="ARBA" id="ARBA00022525"/>
    </source>
</evidence>
<evidence type="ECO:0000256" key="6">
    <source>
        <dbReference type="ARBA" id="ARBA00022723"/>
    </source>
</evidence>